<evidence type="ECO:0000313" key="6">
    <source>
        <dbReference type="EMBL" id="RWX74174.1"/>
    </source>
</evidence>
<dbReference type="SUPFAM" id="SSF52540">
    <property type="entry name" value="P-loop containing nucleoside triphosphate hydrolases"/>
    <property type="match status" value="1"/>
</dbReference>
<evidence type="ECO:0000313" key="7">
    <source>
        <dbReference type="Proteomes" id="UP000288215"/>
    </source>
</evidence>
<comment type="caution">
    <text evidence="6">The sequence shown here is derived from an EMBL/GenBank/DDBJ whole genome shotgun (WGS) entry which is preliminary data.</text>
</comment>
<dbReference type="GO" id="GO:0016887">
    <property type="term" value="F:ATP hydrolysis activity"/>
    <property type="evidence" value="ECO:0007669"/>
    <property type="project" value="InterPro"/>
</dbReference>
<gene>
    <name evidence="6" type="ORF">Metus_0199</name>
</gene>
<evidence type="ECO:0000256" key="2">
    <source>
        <dbReference type="ARBA" id="ARBA00022448"/>
    </source>
</evidence>
<dbReference type="Proteomes" id="UP000288215">
    <property type="component" value="Unassembled WGS sequence"/>
</dbReference>
<dbReference type="InterPro" id="IPR003439">
    <property type="entry name" value="ABC_transporter-like_ATP-bd"/>
</dbReference>
<dbReference type="PROSITE" id="PS00211">
    <property type="entry name" value="ABC_TRANSPORTER_1"/>
    <property type="match status" value="1"/>
</dbReference>
<sequence>MERGAVIEVKDLDVMRSGALVIQGASFEIDKGDYVGIVGPNGGGKTTLLLAVLGIIPRQRGTVKIFGKDLERFSDWGKIAYVSQDAINFDSDFPLTVRELVSLGRLGPRSIGRPLKRADWSRVDEALEFMGISDLAGKRIGELSGGQKQRMFVAMALVRDPDVIILDEPVAGIDAVTQEKFYQKMSDLNQRKGITILMVSHDLTAVFCRMSKLICVNREVNVAEITPDVDPNEILRKAYGEHFHFVFHRHECKGEFRND</sequence>
<comment type="similarity">
    <text evidence="1">Belongs to the ABC transporter superfamily.</text>
</comment>
<organism evidence="6 7">
    <name type="scientific">Methanosuratincola subterraneus</name>
    <dbReference type="NCBI Taxonomy" id="2593994"/>
    <lineage>
        <taxon>Archaea</taxon>
        <taxon>Thermoproteota</taxon>
        <taxon>Methanosuratincolia</taxon>
        <taxon>Candidatus Methanomethylicales</taxon>
        <taxon>Candidatus Methanomethylicaceae</taxon>
        <taxon>Candidatus Methanosuratincola (ex Vanwonterghem et al. 2016)</taxon>
    </lineage>
</organism>
<dbReference type="CDD" id="cd03235">
    <property type="entry name" value="ABC_Metallic_Cations"/>
    <property type="match status" value="1"/>
</dbReference>
<dbReference type="PANTHER" id="PTHR42734">
    <property type="entry name" value="METAL TRANSPORT SYSTEM ATP-BINDING PROTEIN TM_0124-RELATED"/>
    <property type="match status" value="1"/>
</dbReference>
<dbReference type="GO" id="GO:0005524">
    <property type="term" value="F:ATP binding"/>
    <property type="evidence" value="ECO:0007669"/>
    <property type="project" value="UniProtKB-KW"/>
</dbReference>
<dbReference type="SMART" id="SM00382">
    <property type="entry name" value="AAA"/>
    <property type="match status" value="1"/>
</dbReference>
<protein>
    <recommendedName>
        <fullName evidence="5">ABC transporter domain-containing protein</fullName>
    </recommendedName>
</protein>
<name>A0A3S3VDH0_METS7</name>
<dbReference type="InterPro" id="IPR017871">
    <property type="entry name" value="ABC_transporter-like_CS"/>
</dbReference>
<evidence type="ECO:0000259" key="5">
    <source>
        <dbReference type="PROSITE" id="PS50893"/>
    </source>
</evidence>
<evidence type="ECO:0000256" key="3">
    <source>
        <dbReference type="ARBA" id="ARBA00022741"/>
    </source>
</evidence>
<proteinExistence type="inferred from homology"/>
<dbReference type="EMBL" id="RXGA01000001">
    <property type="protein sequence ID" value="RWX74174.1"/>
    <property type="molecule type" value="Genomic_DNA"/>
</dbReference>
<keyword evidence="4" id="KW-0067">ATP-binding</keyword>
<dbReference type="Gene3D" id="3.40.50.300">
    <property type="entry name" value="P-loop containing nucleotide triphosphate hydrolases"/>
    <property type="match status" value="1"/>
</dbReference>
<dbReference type="Pfam" id="PF00005">
    <property type="entry name" value="ABC_tran"/>
    <property type="match status" value="1"/>
</dbReference>
<dbReference type="InterPro" id="IPR003593">
    <property type="entry name" value="AAA+_ATPase"/>
</dbReference>
<dbReference type="AlphaFoldDB" id="A0A3S3VDH0"/>
<accession>A0A3S3VDH0</accession>
<keyword evidence="2" id="KW-0813">Transport</keyword>
<evidence type="ECO:0000256" key="4">
    <source>
        <dbReference type="ARBA" id="ARBA00022840"/>
    </source>
</evidence>
<dbReference type="PROSITE" id="PS50893">
    <property type="entry name" value="ABC_TRANSPORTER_2"/>
    <property type="match status" value="1"/>
</dbReference>
<evidence type="ECO:0000256" key="1">
    <source>
        <dbReference type="ARBA" id="ARBA00005417"/>
    </source>
</evidence>
<dbReference type="PANTHER" id="PTHR42734:SF17">
    <property type="entry name" value="METAL TRANSPORT SYSTEM ATP-BINDING PROTEIN TM_0124-RELATED"/>
    <property type="match status" value="1"/>
</dbReference>
<dbReference type="FunFam" id="3.40.50.300:FF:000134">
    <property type="entry name" value="Iron-enterobactin ABC transporter ATP-binding protein"/>
    <property type="match status" value="1"/>
</dbReference>
<feature type="domain" description="ABC transporter" evidence="5">
    <location>
        <begin position="7"/>
        <end position="243"/>
    </location>
</feature>
<reference evidence="6 7" key="1">
    <citation type="submission" date="2018-12" db="EMBL/GenBank/DDBJ databases">
        <title>The complete genome of the methanogenic archaea of the candidate phylum Verstraetearchaeota, obtained from the metagenome of underground thermal water.</title>
        <authorList>
            <person name="Kadnikov V.V."/>
            <person name="Mardanov A.V."/>
            <person name="Beletsky A.V."/>
            <person name="Karnachuk O.V."/>
            <person name="Ravin N.V."/>
        </authorList>
    </citation>
    <scope>NUCLEOTIDE SEQUENCE [LARGE SCALE GENOMIC DNA]</scope>
    <source>
        <strain evidence="6">Ch88</strain>
    </source>
</reference>
<dbReference type="InterPro" id="IPR027417">
    <property type="entry name" value="P-loop_NTPase"/>
</dbReference>
<dbReference type="InterPro" id="IPR050153">
    <property type="entry name" value="Metal_Ion_Import_ABC"/>
</dbReference>
<keyword evidence="3" id="KW-0547">Nucleotide-binding</keyword>